<comment type="similarity">
    <text evidence="1">Belongs to the LysR transcriptional regulatory family.</text>
</comment>
<dbReference type="InterPro" id="IPR005119">
    <property type="entry name" value="LysR_subst-bd"/>
</dbReference>
<reference evidence="7 9" key="2">
    <citation type="submission" date="2024-04" db="EMBL/GenBank/DDBJ databases">
        <title>Three lactobacilli isolated from voided urine samples from females with type 2 diabetes.</title>
        <authorList>
            <person name="Kula A."/>
            <person name="Stegman N."/>
            <person name="Putonti C."/>
        </authorList>
    </citation>
    <scope>NUCLEOTIDE SEQUENCE [LARGE SCALE GENOMIC DNA]</scope>
    <source>
        <strain evidence="7 9">1855</strain>
    </source>
</reference>
<dbReference type="PROSITE" id="PS50931">
    <property type="entry name" value="HTH_LYSR"/>
    <property type="match status" value="1"/>
</dbReference>
<protein>
    <submittedName>
        <fullName evidence="6">LysR family transcriptional regulator</fullName>
    </submittedName>
</protein>
<dbReference type="AlphaFoldDB" id="A0A5N1IBK7"/>
<keyword evidence="9" id="KW-1185">Reference proteome</keyword>
<evidence type="ECO:0000313" key="7">
    <source>
        <dbReference type="EMBL" id="MEL0565809.1"/>
    </source>
</evidence>
<dbReference type="Gene3D" id="1.10.10.10">
    <property type="entry name" value="Winged helix-like DNA-binding domain superfamily/Winged helix DNA-binding domain"/>
    <property type="match status" value="1"/>
</dbReference>
<dbReference type="EMBL" id="VYWW01000019">
    <property type="protein sequence ID" value="KAA9322436.1"/>
    <property type="molecule type" value="Genomic_DNA"/>
</dbReference>
<reference evidence="6 8" key="1">
    <citation type="submission" date="2019-09" db="EMBL/GenBank/DDBJ databases">
        <title>Draft genome sequence assemblies of isolates from the urinary tract.</title>
        <authorList>
            <person name="Mores C.R."/>
            <person name="Putonti C."/>
            <person name="Wolfe A.J."/>
        </authorList>
    </citation>
    <scope>NUCLEOTIDE SEQUENCE [LARGE SCALE GENOMIC DNA]</scope>
    <source>
        <strain evidence="6 8">UMB246</strain>
    </source>
</reference>
<dbReference type="RefSeq" id="WP_006584630.1">
    <property type="nucleotide sequence ID" value="NZ_CATOUV010000001.1"/>
</dbReference>
<dbReference type="OrthoDB" id="9785745at2"/>
<evidence type="ECO:0000256" key="4">
    <source>
        <dbReference type="ARBA" id="ARBA00023163"/>
    </source>
</evidence>
<dbReference type="EMBL" id="JBBVUL010000017">
    <property type="protein sequence ID" value="MEL0565809.1"/>
    <property type="molecule type" value="Genomic_DNA"/>
</dbReference>
<dbReference type="GO" id="GO:0003700">
    <property type="term" value="F:DNA-binding transcription factor activity"/>
    <property type="evidence" value="ECO:0007669"/>
    <property type="project" value="InterPro"/>
</dbReference>
<keyword evidence="4" id="KW-0804">Transcription</keyword>
<dbReference type="PRINTS" id="PR00039">
    <property type="entry name" value="HTHLYSR"/>
</dbReference>
<feature type="domain" description="HTH lysR-type" evidence="5">
    <location>
        <begin position="11"/>
        <end position="63"/>
    </location>
</feature>
<dbReference type="Gene3D" id="3.40.190.10">
    <property type="entry name" value="Periplasmic binding protein-like II"/>
    <property type="match status" value="2"/>
</dbReference>
<gene>
    <name evidence="7" type="ORF">AAC431_07780</name>
    <name evidence="6" type="ORF">F6H94_05145</name>
</gene>
<evidence type="ECO:0000313" key="8">
    <source>
        <dbReference type="Proteomes" id="UP000327236"/>
    </source>
</evidence>
<dbReference type="Proteomes" id="UP000327236">
    <property type="component" value="Unassembled WGS sequence"/>
</dbReference>
<dbReference type="Pfam" id="PF03466">
    <property type="entry name" value="LysR_substrate"/>
    <property type="match status" value="1"/>
</dbReference>
<keyword evidence="3" id="KW-0238">DNA-binding</keyword>
<dbReference type="Proteomes" id="UP001385848">
    <property type="component" value="Unassembled WGS sequence"/>
</dbReference>
<evidence type="ECO:0000256" key="3">
    <source>
        <dbReference type="ARBA" id="ARBA00023125"/>
    </source>
</evidence>
<dbReference type="PANTHER" id="PTHR30126:SF64">
    <property type="entry name" value="HTH-TYPE TRANSCRIPTIONAL REGULATOR CITR"/>
    <property type="match status" value="1"/>
</dbReference>
<keyword evidence="2" id="KW-0805">Transcription regulation</keyword>
<proteinExistence type="inferred from homology"/>
<evidence type="ECO:0000313" key="6">
    <source>
        <dbReference type="EMBL" id="KAA9322436.1"/>
    </source>
</evidence>
<evidence type="ECO:0000256" key="1">
    <source>
        <dbReference type="ARBA" id="ARBA00009437"/>
    </source>
</evidence>
<dbReference type="InterPro" id="IPR036390">
    <property type="entry name" value="WH_DNA-bd_sf"/>
</dbReference>
<evidence type="ECO:0000256" key="2">
    <source>
        <dbReference type="ARBA" id="ARBA00023015"/>
    </source>
</evidence>
<evidence type="ECO:0000259" key="5">
    <source>
        <dbReference type="PROSITE" id="PS50931"/>
    </source>
</evidence>
<dbReference type="GO" id="GO:0000976">
    <property type="term" value="F:transcription cis-regulatory region binding"/>
    <property type="evidence" value="ECO:0007669"/>
    <property type="project" value="TreeGrafter"/>
</dbReference>
<accession>A0A5N1IBK7</accession>
<dbReference type="InterPro" id="IPR036388">
    <property type="entry name" value="WH-like_DNA-bd_sf"/>
</dbReference>
<dbReference type="SUPFAM" id="SSF53850">
    <property type="entry name" value="Periplasmic binding protein-like II"/>
    <property type="match status" value="1"/>
</dbReference>
<organism evidence="6 8">
    <name type="scientific">Lactobacillus jensenii</name>
    <dbReference type="NCBI Taxonomy" id="109790"/>
    <lineage>
        <taxon>Bacteria</taxon>
        <taxon>Bacillati</taxon>
        <taxon>Bacillota</taxon>
        <taxon>Bacilli</taxon>
        <taxon>Lactobacillales</taxon>
        <taxon>Lactobacillaceae</taxon>
        <taxon>Lactobacillus</taxon>
    </lineage>
</organism>
<dbReference type="InterPro" id="IPR000847">
    <property type="entry name" value="LysR_HTH_N"/>
</dbReference>
<name>A0A5N1IBK7_LACJE</name>
<sequence length="292" mass="33252">MVLTSLFDYRLKTLVVLVRTKSFTLTAKELFISQPAVSQQIHSLEKDLGFRLFYRSGKSIELTAKAMELVGYVQRINSDSSRVLTEIQKDDKKRLSIGASLSLSSFLLPNLLAKTINDEKTPKVDIANTKILLEKIKLGELDFALIEGNFDKSEFDFYKLSDYPMTLVTNPRTYPIDQWSDILKQPLFIGTEGCGTRDIFEKLLAAHNFSLSDFKNVIEVGNPITVIEMLKQGEGISFLYRQLIGDDLKRNELIEIKTIPEFNVKHSINLVFAKGSSYKERYQQIATLVKHL</sequence>
<dbReference type="Pfam" id="PF00126">
    <property type="entry name" value="HTH_1"/>
    <property type="match status" value="1"/>
</dbReference>
<evidence type="ECO:0000313" key="9">
    <source>
        <dbReference type="Proteomes" id="UP001385848"/>
    </source>
</evidence>
<comment type="caution">
    <text evidence="6">The sequence shown here is derived from an EMBL/GenBank/DDBJ whole genome shotgun (WGS) entry which is preliminary data.</text>
</comment>
<dbReference type="SUPFAM" id="SSF46785">
    <property type="entry name" value="Winged helix' DNA-binding domain"/>
    <property type="match status" value="1"/>
</dbReference>
<dbReference type="PANTHER" id="PTHR30126">
    <property type="entry name" value="HTH-TYPE TRANSCRIPTIONAL REGULATOR"/>
    <property type="match status" value="1"/>
</dbReference>